<accession>A0A0K2UJ07</accession>
<name>A0A0K2UJ07_LEPSM</name>
<dbReference type="EMBL" id="HACA01020546">
    <property type="protein sequence ID" value="CDW37907.1"/>
    <property type="molecule type" value="Transcribed_RNA"/>
</dbReference>
<evidence type="ECO:0000313" key="1">
    <source>
        <dbReference type="EMBL" id="CDW37907.1"/>
    </source>
</evidence>
<dbReference type="OMA" id="HDERIYT"/>
<organism evidence="1">
    <name type="scientific">Lepeophtheirus salmonis</name>
    <name type="common">Salmon louse</name>
    <name type="synonym">Caligus salmonis</name>
    <dbReference type="NCBI Taxonomy" id="72036"/>
    <lineage>
        <taxon>Eukaryota</taxon>
        <taxon>Metazoa</taxon>
        <taxon>Ecdysozoa</taxon>
        <taxon>Arthropoda</taxon>
        <taxon>Crustacea</taxon>
        <taxon>Multicrustacea</taxon>
        <taxon>Hexanauplia</taxon>
        <taxon>Copepoda</taxon>
        <taxon>Siphonostomatoida</taxon>
        <taxon>Caligidae</taxon>
        <taxon>Lepeophtheirus</taxon>
    </lineage>
</organism>
<protein>
    <submittedName>
        <fullName evidence="1">Uncharacterized protein</fullName>
    </submittedName>
</protein>
<proteinExistence type="predicted"/>
<dbReference type="OrthoDB" id="10686075at2759"/>
<reference evidence="1" key="1">
    <citation type="submission" date="2014-05" db="EMBL/GenBank/DDBJ databases">
        <authorList>
            <person name="Chronopoulou M."/>
        </authorList>
    </citation>
    <scope>NUCLEOTIDE SEQUENCE</scope>
    <source>
        <tissue evidence="1">Whole organism</tissue>
    </source>
</reference>
<sequence>MRSTLLTDDVIRVKSFSLLYRSLNENDTNAFHINKRIEYFYSILNVLNDSRSLDHELPRDINLKFCYFFKVLRSGIRMNEIPSGELYSNLEKEISSFCRFYDTEYHDHSTDSQFDLKIFPKWMSLGNISEFKDKLKVTFENPVVLENLVSQYEPICHWNIGHFSEALTMMSYNTDIFLRSLDSEPSLAKEYILRLGLPLILNLQVMIKDLNGGEMESASEYYRLISEDIHQKYGIPLLQYLMESNSLPESLNYLNQPSFNALFNEKNVYSLQTLRDIEAIAPEFLFYFLKTVDAKRTTERSKAMSSSVKSFPEFEDSAETVQLMGNALQELTDIQVLELLKNNDLQPAVESIVTQTFTPDALPSKEVTLLLIIAIKNEPKLLKQMRDFLPSKHFLKDKVLEVENNYILGQMRLKWIDSESKKEDMIFILKYYISFIEYNQNSMHDERIYTSITDNIIRHVRFFCDSLLTSPSSLSVEEREDALKIFLNIKSYGSQIKNTNDDSRLLICCWEGLFFSGISQFSRISEEIIYENPWIPHHLNITVLINKIKRLEDLELMSKLVEICQKYDLNEYKDAVLSEEMMVDKFKNIFSRQGLFSLFKKKLKHE</sequence>
<dbReference type="AlphaFoldDB" id="A0A0K2UJ07"/>